<dbReference type="GO" id="GO:0003677">
    <property type="term" value="F:DNA binding"/>
    <property type="evidence" value="ECO:0007669"/>
    <property type="project" value="UniProtKB-KW"/>
</dbReference>
<dbReference type="Proteomes" id="UP000663882">
    <property type="component" value="Unassembled WGS sequence"/>
</dbReference>
<dbReference type="AlphaFoldDB" id="A0A813N0H6"/>
<evidence type="ECO:0000259" key="7">
    <source>
        <dbReference type="PROSITE" id="PS50137"/>
    </source>
</evidence>
<feature type="domain" description="DZF" evidence="8">
    <location>
        <begin position="266"/>
        <end position="653"/>
    </location>
</feature>
<evidence type="ECO:0000313" key="9">
    <source>
        <dbReference type="EMBL" id="CAF0732801.1"/>
    </source>
</evidence>
<feature type="domain" description="DRBM" evidence="7">
    <location>
        <begin position="161"/>
        <end position="228"/>
    </location>
</feature>
<evidence type="ECO:0000256" key="5">
    <source>
        <dbReference type="PROSITE-ProRule" id="PRU00266"/>
    </source>
</evidence>
<dbReference type="InterPro" id="IPR049402">
    <property type="entry name" value="DZF_dom_C"/>
</dbReference>
<dbReference type="Pfam" id="PF07528">
    <property type="entry name" value="DZF_N"/>
    <property type="match status" value="1"/>
</dbReference>
<keyword evidence="3" id="KW-0677">Repeat</keyword>
<dbReference type="SMART" id="SM00572">
    <property type="entry name" value="DZF"/>
    <property type="match status" value="1"/>
</dbReference>
<dbReference type="InterPro" id="IPR014720">
    <property type="entry name" value="dsRBD_dom"/>
</dbReference>
<protein>
    <submittedName>
        <fullName evidence="9">Uncharacterized protein</fullName>
    </submittedName>
</protein>
<keyword evidence="2" id="KW-0963">Cytoplasm</keyword>
<dbReference type="InterPro" id="IPR043519">
    <property type="entry name" value="NT_sf"/>
</dbReference>
<dbReference type="SUPFAM" id="SSF57667">
    <property type="entry name" value="beta-beta-alpha zinc fingers"/>
    <property type="match status" value="1"/>
</dbReference>
<dbReference type="GO" id="GO:0005737">
    <property type="term" value="C:cytoplasm"/>
    <property type="evidence" value="ECO:0007669"/>
    <property type="project" value="UniProtKB-SubCell"/>
</dbReference>
<sequence>MNNNANFNNGPPAALMSFPFSMHNPPQHPPLMEQPYVNQTPQHFQSHTPRFYNPRPTMQTPKPEKRKQEILTCDACGIEVNSQQMMDAHIRGQKHIKKMKLKATPTVSPSINQTSNTTDVEQKPECSIVSTTNTIVESAPVSEPNPSSASVVKSPSSNEKSVLQLMNELAKFNKVNAKYELIKESGPAHCKQFEVRLTVGDETYTGIGTSIKRAQQVAAEQALATTALKKPEPSQRSSHSARTPRRGVSRGMYSNVRHQYPPQSTRQKLHASTGQQQQHQQMISNNENLLQNLINNKCAEITENENTIKILHRFVEDIERTLKTVSDKIMEQCKLNNISVVPQLPDNVKLNNTEQLNEDPSESFRMLKGAMKVSTLAMRLFLKNDYEYSLVLICANKPTVTLLNDICQELTIGLNAQAIAAIQLDSNEEQSKPITYQVQAHINDACLTVQCSLLPKHTIRIMLTSPVFRSENFLNLDDSTRQQIAELNPDPSDMLDKNKCLEAAAEIRHSNWFTRCMLEHNSNLIVLRLLRDLQYNQTPLSSFNLWCLALLVYKCQNQPPNSSTNLFRSVFACLSSGILLPNHIGPGITDPCEKELVDAADYLTLEERLNITNYAQNILRLISFEKYETIFHMKSNQSEQVSINSILGDNTME</sequence>
<proteinExistence type="predicted"/>
<evidence type="ECO:0000259" key="8">
    <source>
        <dbReference type="PROSITE" id="PS51703"/>
    </source>
</evidence>
<gene>
    <name evidence="9" type="ORF">RFH988_LOCUS217</name>
</gene>
<evidence type="ECO:0000256" key="3">
    <source>
        <dbReference type="ARBA" id="ARBA00022737"/>
    </source>
</evidence>
<dbReference type="InterPro" id="IPR013087">
    <property type="entry name" value="Znf_C2H2_type"/>
</dbReference>
<dbReference type="Gene3D" id="1.10.1410.40">
    <property type="match status" value="1"/>
</dbReference>
<dbReference type="Pfam" id="PF20965">
    <property type="entry name" value="DZF_C"/>
    <property type="match status" value="1"/>
</dbReference>
<dbReference type="InterPro" id="IPR036236">
    <property type="entry name" value="Znf_C2H2_sf"/>
</dbReference>
<dbReference type="Pfam" id="PF12874">
    <property type="entry name" value="zf-met"/>
    <property type="match status" value="1"/>
</dbReference>
<feature type="compositionally biased region" description="Polar residues" evidence="6">
    <location>
        <begin position="105"/>
        <end position="119"/>
    </location>
</feature>
<evidence type="ECO:0000256" key="1">
    <source>
        <dbReference type="ARBA" id="ARBA00004496"/>
    </source>
</evidence>
<name>A0A813N0H6_9BILA</name>
<feature type="region of interest" description="Disordered" evidence="6">
    <location>
        <begin position="103"/>
        <end position="124"/>
    </location>
</feature>
<dbReference type="PROSITE" id="PS50137">
    <property type="entry name" value="DS_RBD"/>
    <property type="match status" value="1"/>
</dbReference>
<dbReference type="InterPro" id="IPR049401">
    <property type="entry name" value="DZF_dom_N"/>
</dbReference>
<feature type="region of interest" description="Disordered" evidence="6">
    <location>
        <begin position="226"/>
        <end position="276"/>
    </location>
</feature>
<dbReference type="PROSITE" id="PS51703">
    <property type="entry name" value="DZF"/>
    <property type="match status" value="1"/>
</dbReference>
<dbReference type="PROSITE" id="PS00028">
    <property type="entry name" value="ZINC_FINGER_C2H2_1"/>
    <property type="match status" value="1"/>
</dbReference>
<dbReference type="Gene3D" id="3.30.460.10">
    <property type="entry name" value="Beta Polymerase, domain 2"/>
    <property type="match status" value="1"/>
</dbReference>
<keyword evidence="5" id="KW-0694">RNA-binding</keyword>
<dbReference type="PANTHER" id="PTHR45762:SF3">
    <property type="entry name" value="ZINC-FINGER PROTEIN AT 72D, ISOFORM B"/>
    <property type="match status" value="1"/>
</dbReference>
<dbReference type="PANTHER" id="PTHR45762">
    <property type="entry name" value="ZINC FINGER RNA-BINDING PROTEIN"/>
    <property type="match status" value="1"/>
</dbReference>
<dbReference type="OrthoDB" id="8898434at2759"/>
<dbReference type="GO" id="GO:0003727">
    <property type="term" value="F:single-stranded RNA binding"/>
    <property type="evidence" value="ECO:0007669"/>
    <property type="project" value="TreeGrafter"/>
</dbReference>
<dbReference type="Gene3D" id="3.30.160.20">
    <property type="match status" value="1"/>
</dbReference>
<reference evidence="9" key="1">
    <citation type="submission" date="2021-02" db="EMBL/GenBank/DDBJ databases">
        <authorList>
            <person name="Nowell W R."/>
        </authorList>
    </citation>
    <scope>NUCLEOTIDE SEQUENCE</scope>
</reference>
<keyword evidence="4" id="KW-0238">DNA-binding</keyword>
<comment type="subcellular location">
    <subcellularLocation>
        <location evidence="1">Cytoplasm</location>
    </subcellularLocation>
</comment>
<dbReference type="InterPro" id="IPR006561">
    <property type="entry name" value="DZF_dom"/>
</dbReference>
<dbReference type="Pfam" id="PF00035">
    <property type="entry name" value="dsrm"/>
    <property type="match status" value="1"/>
</dbReference>
<dbReference type="GO" id="GO:0003725">
    <property type="term" value="F:double-stranded RNA binding"/>
    <property type="evidence" value="ECO:0007669"/>
    <property type="project" value="TreeGrafter"/>
</dbReference>
<dbReference type="GO" id="GO:0071011">
    <property type="term" value="C:precatalytic spliceosome"/>
    <property type="evidence" value="ECO:0007669"/>
    <property type="project" value="TreeGrafter"/>
</dbReference>
<comment type="caution">
    <text evidence="9">The sequence shown here is derived from an EMBL/GenBank/DDBJ whole genome shotgun (WGS) entry which is preliminary data.</text>
</comment>
<feature type="region of interest" description="Disordered" evidence="6">
    <location>
        <begin position="42"/>
        <end position="67"/>
    </location>
</feature>
<dbReference type="EMBL" id="CAJNOO010000004">
    <property type="protein sequence ID" value="CAF0732801.1"/>
    <property type="molecule type" value="Genomic_DNA"/>
</dbReference>
<evidence type="ECO:0000313" key="10">
    <source>
        <dbReference type="Proteomes" id="UP000663882"/>
    </source>
</evidence>
<evidence type="ECO:0000256" key="2">
    <source>
        <dbReference type="ARBA" id="ARBA00022490"/>
    </source>
</evidence>
<evidence type="ECO:0000256" key="6">
    <source>
        <dbReference type="SAM" id="MobiDB-lite"/>
    </source>
</evidence>
<feature type="compositionally biased region" description="Polar residues" evidence="6">
    <location>
        <begin position="261"/>
        <end position="274"/>
    </location>
</feature>
<dbReference type="SUPFAM" id="SSF54768">
    <property type="entry name" value="dsRNA-binding domain-like"/>
    <property type="match status" value="1"/>
</dbReference>
<organism evidence="9 10">
    <name type="scientific">Rotaria sordida</name>
    <dbReference type="NCBI Taxonomy" id="392033"/>
    <lineage>
        <taxon>Eukaryota</taxon>
        <taxon>Metazoa</taxon>
        <taxon>Spiralia</taxon>
        <taxon>Gnathifera</taxon>
        <taxon>Rotifera</taxon>
        <taxon>Eurotatoria</taxon>
        <taxon>Bdelloidea</taxon>
        <taxon>Philodinida</taxon>
        <taxon>Philodinidae</taxon>
        <taxon>Rotaria</taxon>
    </lineage>
</organism>
<dbReference type="CDD" id="cd19857">
    <property type="entry name" value="DSRM_STAU_rpt1"/>
    <property type="match status" value="1"/>
</dbReference>
<evidence type="ECO:0000256" key="4">
    <source>
        <dbReference type="ARBA" id="ARBA00023125"/>
    </source>
</evidence>
<dbReference type="Gene3D" id="3.30.160.60">
    <property type="entry name" value="Classic Zinc Finger"/>
    <property type="match status" value="1"/>
</dbReference>
<dbReference type="SMART" id="SM00358">
    <property type="entry name" value="DSRM"/>
    <property type="match status" value="1"/>
</dbReference>
<accession>A0A813N0H6</accession>